<gene>
    <name evidence="3" type="ORF">ACFSHS_06615</name>
</gene>
<dbReference type="Pfam" id="PF07228">
    <property type="entry name" value="SpoIIE"/>
    <property type="match status" value="1"/>
</dbReference>
<dbReference type="Pfam" id="PF13185">
    <property type="entry name" value="GAF_2"/>
    <property type="match status" value="1"/>
</dbReference>
<dbReference type="Proteomes" id="UP001597402">
    <property type="component" value="Unassembled WGS sequence"/>
</dbReference>
<evidence type="ECO:0000259" key="2">
    <source>
        <dbReference type="PROSITE" id="PS50112"/>
    </source>
</evidence>
<dbReference type="SMART" id="SM00331">
    <property type="entry name" value="PP2C_SIG"/>
    <property type="match status" value="1"/>
</dbReference>
<comment type="caution">
    <text evidence="3">The sequence shown here is derived from an EMBL/GenBank/DDBJ whole genome shotgun (WGS) entry which is preliminary data.</text>
</comment>
<dbReference type="PANTHER" id="PTHR43156:SF2">
    <property type="entry name" value="STAGE II SPORULATION PROTEIN E"/>
    <property type="match status" value="1"/>
</dbReference>
<dbReference type="SMART" id="SM00065">
    <property type="entry name" value="GAF"/>
    <property type="match status" value="1"/>
</dbReference>
<accession>A0ABW4X7E8</accession>
<dbReference type="RefSeq" id="WP_376873342.1">
    <property type="nucleotide sequence ID" value="NZ_JBHUHP010000006.1"/>
</dbReference>
<protein>
    <submittedName>
        <fullName evidence="3">SpoIIE family protein phosphatase</fullName>
    </submittedName>
</protein>
<evidence type="ECO:0000313" key="3">
    <source>
        <dbReference type="EMBL" id="MFD2091247.1"/>
    </source>
</evidence>
<dbReference type="SUPFAM" id="SSF81606">
    <property type="entry name" value="PP2C-like"/>
    <property type="match status" value="1"/>
</dbReference>
<dbReference type="InterPro" id="IPR003018">
    <property type="entry name" value="GAF"/>
</dbReference>
<dbReference type="InterPro" id="IPR035965">
    <property type="entry name" value="PAS-like_dom_sf"/>
</dbReference>
<evidence type="ECO:0000313" key="4">
    <source>
        <dbReference type="Proteomes" id="UP001597402"/>
    </source>
</evidence>
<dbReference type="SMART" id="SM00091">
    <property type="entry name" value="PAS"/>
    <property type="match status" value="1"/>
</dbReference>
<dbReference type="InterPro" id="IPR001932">
    <property type="entry name" value="PPM-type_phosphatase-like_dom"/>
</dbReference>
<name>A0ABW4X7E8_9ACTN</name>
<dbReference type="EMBL" id="JBHUHP010000006">
    <property type="protein sequence ID" value="MFD2091247.1"/>
    <property type="molecule type" value="Genomic_DNA"/>
</dbReference>
<keyword evidence="1" id="KW-0378">Hydrolase</keyword>
<keyword evidence="4" id="KW-1185">Reference proteome</keyword>
<organism evidence="3 4">
    <name type="scientific">Blastococcus deserti</name>
    <dbReference type="NCBI Taxonomy" id="2259033"/>
    <lineage>
        <taxon>Bacteria</taxon>
        <taxon>Bacillati</taxon>
        <taxon>Actinomycetota</taxon>
        <taxon>Actinomycetes</taxon>
        <taxon>Geodermatophilales</taxon>
        <taxon>Geodermatophilaceae</taxon>
        <taxon>Blastococcus</taxon>
    </lineage>
</organism>
<dbReference type="SUPFAM" id="SSF55785">
    <property type="entry name" value="PYP-like sensor domain (PAS domain)"/>
    <property type="match status" value="1"/>
</dbReference>
<dbReference type="Gene3D" id="3.30.450.40">
    <property type="match status" value="1"/>
</dbReference>
<feature type="domain" description="PAS" evidence="2">
    <location>
        <begin position="16"/>
        <end position="63"/>
    </location>
</feature>
<sequence>MNELEVAVTVGTGKHPGADLVRFLETMPAAFCFLDADWRFRYVNAEAERLMDRPRTELVGESLWEAFPSMVGSVFEKSYRTAAATGRPMTFEAAYPGTLRGWFEVRVWPGSDGLAVYVLDVSDRRDAEEAARRATARTALLARVSAELSGQLDTLSALGRLAQLVVPVLTDGCIVTLVDREGRARDVGSWHGDPARRPLMDRYAQIRLDTLPSASPVAQALLAGTSVTDSVDAVLQLMADGPARDLLVQLAPATAVVLPLTAEARTVGVITLYQDAGRVMTAEDLETARQVAAEAGRAIARVHRQNQQAQLAEALQRSLLTDPPALGGAAVVVRYVPAVEAARVGGDWYDAFLQRDGSLVVVIGDVVGHDTAAAAAMGQLRGLLRGIAHYSGAGPAEVLRGLDEAIAQMHDETLATAAIARFECDGHGGRLLRWANAGHPPPILLAADGTVTVLGSPVGDLMLGVNPAAARSESVVPVPPGATVLLHTDGLVERRDGTLDEGTAALTRHLRELTGSPLDELCDGLLRRMLRGIPQDDVALVAVRLSGTHPDEAGSPRTQG</sequence>
<dbReference type="CDD" id="cd00130">
    <property type="entry name" value="PAS"/>
    <property type="match status" value="1"/>
</dbReference>
<dbReference type="InterPro" id="IPR036457">
    <property type="entry name" value="PPM-type-like_dom_sf"/>
</dbReference>
<dbReference type="Gene3D" id="3.30.450.20">
    <property type="entry name" value="PAS domain"/>
    <property type="match status" value="1"/>
</dbReference>
<dbReference type="Pfam" id="PF08448">
    <property type="entry name" value="PAS_4"/>
    <property type="match status" value="1"/>
</dbReference>
<dbReference type="InterPro" id="IPR013656">
    <property type="entry name" value="PAS_4"/>
</dbReference>
<reference evidence="4" key="1">
    <citation type="journal article" date="2019" name="Int. J. Syst. Evol. Microbiol.">
        <title>The Global Catalogue of Microorganisms (GCM) 10K type strain sequencing project: providing services to taxonomists for standard genome sequencing and annotation.</title>
        <authorList>
            <consortium name="The Broad Institute Genomics Platform"/>
            <consortium name="The Broad Institute Genome Sequencing Center for Infectious Disease"/>
            <person name="Wu L."/>
            <person name="Ma J."/>
        </authorList>
    </citation>
    <scope>NUCLEOTIDE SEQUENCE [LARGE SCALE GENOMIC DNA]</scope>
    <source>
        <strain evidence="4">JCM 3338</strain>
    </source>
</reference>
<dbReference type="InterPro" id="IPR000014">
    <property type="entry name" value="PAS"/>
</dbReference>
<dbReference type="SUPFAM" id="SSF55781">
    <property type="entry name" value="GAF domain-like"/>
    <property type="match status" value="1"/>
</dbReference>
<dbReference type="PANTHER" id="PTHR43156">
    <property type="entry name" value="STAGE II SPORULATION PROTEIN E-RELATED"/>
    <property type="match status" value="1"/>
</dbReference>
<dbReference type="InterPro" id="IPR052016">
    <property type="entry name" value="Bact_Sigma-Reg"/>
</dbReference>
<dbReference type="Gene3D" id="3.60.40.10">
    <property type="entry name" value="PPM-type phosphatase domain"/>
    <property type="match status" value="1"/>
</dbReference>
<dbReference type="PROSITE" id="PS50112">
    <property type="entry name" value="PAS"/>
    <property type="match status" value="1"/>
</dbReference>
<proteinExistence type="predicted"/>
<dbReference type="InterPro" id="IPR029016">
    <property type="entry name" value="GAF-like_dom_sf"/>
</dbReference>
<evidence type="ECO:0000256" key="1">
    <source>
        <dbReference type="ARBA" id="ARBA00022801"/>
    </source>
</evidence>